<dbReference type="EMBL" id="GBXM01009948">
    <property type="protein sequence ID" value="JAH98629.1"/>
    <property type="molecule type" value="Transcribed_RNA"/>
</dbReference>
<protein>
    <submittedName>
        <fullName evidence="1">Uncharacterized protein</fullName>
    </submittedName>
</protein>
<organism evidence="1">
    <name type="scientific">Anguilla anguilla</name>
    <name type="common">European freshwater eel</name>
    <name type="synonym">Muraena anguilla</name>
    <dbReference type="NCBI Taxonomy" id="7936"/>
    <lineage>
        <taxon>Eukaryota</taxon>
        <taxon>Metazoa</taxon>
        <taxon>Chordata</taxon>
        <taxon>Craniata</taxon>
        <taxon>Vertebrata</taxon>
        <taxon>Euteleostomi</taxon>
        <taxon>Actinopterygii</taxon>
        <taxon>Neopterygii</taxon>
        <taxon>Teleostei</taxon>
        <taxon>Anguilliformes</taxon>
        <taxon>Anguillidae</taxon>
        <taxon>Anguilla</taxon>
    </lineage>
</organism>
<name>A0A0E9X7N2_ANGAN</name>
<sequence>MIAIRVEIHYVRQMCVQFTVQEIWEEIHYVCEWNLCVEETCEGNHFWKCNHPMS</sequence>
<evidence type="ECO:0000313" key="1">
    <source>
        <dbReference type="EMBL" id="JAH98629.1"/>
    </source>
</evidence>
<reference evidence="1" key="2">
    <citation type="journal article" date="2015" name="Fish Shellfish Immunol.">
        <title>Early steps in the European eel (Anguilla anguilla)-Vibrio vulnificus interaction in the gills: Role of the RtxA13 toxin.</title>
        <authorList>
            <person name="Callol A."/>
            <person name="Pajuelo D."/>
            <person name="Ebbesson L."/>
            <person name="Teles M."/>
            <person name="MacKenzie S."/>
            <person name="Amaro C."/>
        </authorList>
    </citation>
    <scope>NUCLEOTIDE SEQUENCE</scope>
</reference>
<dbReference type="AlphaFoldDB" id="A0A0E9X7N2"/>
<proteinExistence type="predicted"/>
<accession>A0A0E9X7N2</accession>
<reference evidence="1" key="1">
    <citation type="submission" date="2014-11" db="EMBL/GenBank/DDBJ databases">
        <authorList>
            <person name="Amaro Gonzalez C."/>
        </authorList>
    </citation>
    <scope>NUCLEOTIDE SEQUENCE</scope>
</reference>